<evidence type="ECO:0000313" key="12">
    <source>
        <dbReference type="EMBL" id="TSK77092.1"/>
    </source>
</evidence>
<evidence type="ECO:0000256" key="9">
    <source>
        <dbReference type="ARBA" id="ARBA00040754"/>
    </source>
</evidence>
<dbReference type="SUPFAM" id="SSF103481">
    <property type="entry name" value="Multidrug resistance efflux transporter EmrE"/>
    <property type="match status" value="2"/>
</dbReference>
<feature type="compositionally biased region" description="Polar residues" evidence="10">
    <location>
        <begin position="157"/>
        <end position="172"/>
    </location>
</feature>
<gene>
    <name evidence="12" type="ORF">Baya_5503</name>
</gene>
<dbReference type="AlphaFoldDB" id="A0A556TUV8"/>
<comment type="subcellular location">
    <subcellularLocation>
        <location evidence="1">Endoplasmic reticulum membrane</location>
        <topology evidence="1">Multi-pass membrane protein</topology>
    </subcellularLocation>
</comment>
<feature type="transmembrane region" description="Helical" evidence="11">
    <location>
        <begin position="370"/>
        <end position="389"/>
    </location>
</feature>
<feature type="transmembrane region" description="Helical" evidence="11">
    <location>
        <begin position="497"/>
        <end position="514"/>
    </location>
</feature>
<dbReference type="Pfam" id="PF15388">
    <property type="entry name" value="FAM117"/>
    <property type="match status" value="2"/>
</dbReference>
<feature type="transmembrane region" description="Helical" evidence="11">
    <location>
        <begin position="694"/>
        <end position="721"/>
    </location>
</feature>
<feature type="transmembrane region" description="Helical" evidence="11">
    <location>
        <begin position="644"/>
        <end position="674"/>
    </location>
</feature>
<dbReference type="EMBL" id="VCAZ01000020">
    <property type="protein sequence ID" value="TSK77092.1"/>
    <property type="molecule type" value="Genomic_DNA"/>
</dbReference>
<evidence type="ECO:0000256" key="7">
    <source>
        <dbReference type="ARBA" id="ARBA00022989"/>
    </source>
</evidence>
<feature type="compositionally biased region" description="Polar residues" evidence="10">
    <location>
        <begin position="90"/>
        <end position="107"/>
    </location>
</feature>
<feature type="transmembrane region" description="Helical" evidence="11">
    <location>
        <begin position="598"/>
        <end position="623"/>
    </location>
</feature>
<dbReference type="InterPro" id="IPR037185">
    <property type="entry name" value="EmrE-like"/>
</dbReference>
<evidence type="ECO:0000256" key="5">
    <source>
        <dbReference type="ARBA" id="ARBA00022692"/>
    </source>
</evidence>
<dbReference type="InterPro" id="IPR010530">
    <property type="entry name" value="B12D"/>
</dbReference>
<dbReference type="GO" id="GO:0005459">
    <property type="term" value="F:UDP-galactose transmembrane transporter activity"/>
    <property type="evidence" value="ECO:0007669"/>
    <property type="project" value="TreeGrafter"/>
</dbReference>
<evidence type="ECO:0000256" key="2">
    <source>
        <dbReference type="ARBA" id="ARBA00010694"/>
    </source>
</evidence>
<evidence type="ECO:0000256" key="8">
    <source>
        <dbReference type="ARBA" id="ARBA00023136"/>
    </source>
</evidence>
<proteinExistence type="inferred from homology"/>
<organism evidence="12 13">
    <name type="scientific">Bagarius yarrelli</name>
    <name type="common">Goonch</name>
    <name type="synonym">Bagrus yarrelli</name>
    <dbReference type="NCBI Taxonomy" id="175774"/>
    <lineage>
        <taxon>Eukaryota</taxon>
        <taxon>Metazoa</taxon>
        <taxon>Chordata</taxon>
        <taxon>Craniata</taxon>
        <taxon>Vertebrata</taxon>
        <taxon>Euteleostomi</taxon>
        <taxon>Actinopterygii</taxon>
        <taxon>Neopterygii</taxon>
        <taxon>Teleostei</taxon>
        <taxon>Ostariophysi</taxon>
        <taxon>Siluriformes</taxon>
        <taxon>Sisoridae</taxon>
        <taxon>Sisorinae</taxon>
        <taxon>Bagarius</taxon>
    </lineage>
</organism>
<protein>
    <recommendedName>
        <fullName evidence="9">Solute carrier family 35 member B1</fullName>
    </recommendedName>
</protein>
<reference evidence="12 13" key="1">
    <citation type="journal article" date="2019" name="Genome Biol. Evol.">
        <title>Whole-Genome Sequencing of the Giant Devil Catfish, Bagarius yarrelli.</title>
        <authorList>
            <person name="Jiang W."/>
            <person name="Lv Y."/>
            <person name="Cheng L."/>
            <person name="Yang K."/>
            <person name="Chao B."/>
            <person name="Wang X."/>
            <person name="Li Y."/>
            <person name="Pan X."/>
            <person name="You X."/>
            <person name="Zhang Y."/>
            <person name="Yang J."/>
            <person name="Li J."/>
            <person name="Zhang X."/>
            <person name="Liu S."/>
            <person name="Sun C."/>
            <person name="Yang J."/>
            <person name="Shi Q."/>
        </authorList>
    </citation>
    <scope>NUCLEOTIDE SEQUENCE [LARGE SCALE GENOMIC DNA]</scope>
    <source>
        <strain evidence="12">JWS20170419001</strain>
        <tissue evidence="12">Muscle</tissue>
    </source>
</reference>
<evidence type="ECO:0000313" key="13">
    <source>
        <dbReference type="Proteomes" id="UP000319801"/>
    </source>
</evidence>
<evidence type="ECO:0000256" key="3">
    <source>
        <dbReference type="ARBA" id="ARBA00022448"/>
    </source>
</evidence>
<feature type="compositionally biased region" description="Low complexity" evidence="10">
    <location>
        <begin position="189"/>
        <end position="207"/>
    </location>
</feature>
<evidence type="ECO:0000256" key="4">
    <source>
        <dbReference type="ARBA" id="ARBA00022553"/>
    </source>
</evidence>
<feature type="region of interest" description="Disordered" evidence="10">
    <location>
        <begin position="90"/>
        <end position="215"/>
    </location>
</feature>
<evidence type="ECO:0000256" key="10">
    <source>
        <dbReference type="SAM" id="MobiDB-lite"/>
    </source>
</evidence>
<dbReference type="GO" id="GO:0005789">
    <property type="term" value="C:endoplasmic reticulum membrane"/>
    <property type="evidence" value="ECO:0007669"/>
    <property type="project" value="UniProtKB-SubCell"/>
</dbReference>
<name>A0A556TUV8_BAGYA</name>
<evidence type="ECO:0000256" key="6">
    <source>
        <dbReference type="ARBA" id="ARBA00022824"/>
    </source>
</evidence>
<keyword evidence="13" id="KW-1185">Reference proteome</keyword>
<feature type="compositionally biased region" description="Basic residues" evidence="10">
    <location>
        <begin position="137"/>
        <end position="147"/>
    </location>
</feature>
<dbReference type="PANTHER" id="PTHR10778">
    <property type="entry name" value="SOLUTE CARRIER FAMILY 35 MEMBER B"/>
    <property type="match status" value="1"/>
</dbReference>
<feature type="transmembrane region" description="Helical" evidence="11">
    <location>
        <begin position="443"/>
        <end position="466"/>
    </location>
</feature>
<feature type="transmembrane region" description="Helical" evidence="11">
    <location>
        <begin position="409"/>
        <end position="431"/>
    </location>
</feature>
<evidence type="ECO:0000256" key="1">
    <source>
        <dbReference type="ARBA" id="ARBA00004477"/>
    </source>
</evidence>
<accession>A0A556TUV8</accession>
<comment type="similarity">
    <text evidence="2">Belongs to the nucleotide-sugar transporter family. SLC35B subfamily.</text>
</comment>
<keyword evidence="8 11" id="KW-0472">Membrane</keyword>
<sequence>MMNAELEVMRESAERHEGLFVDFMCFGKFGLLFLRRWQLMLPIQRKSSQDAVESRTKARPPKPTLRRTLSLDTLVGPYLLGQWPKQPESQSVTCVTDKATQTPSSWSEETRGRRGGVGHKRSASWGSAEHLREVAKLRHSLQKRSRHAPPPAGYERQPSTTLHTHMPGSTQILDVPDGHRAPVPVQRCSSSSQSDLSPGLLSPSQSPCPVEESVCGPPDRSVSPSLYVIDASSSSPLPNKTYAFQREPPEGCERVRVCEEALTSCHGDLPSQLSCPDPNKVNFTPHGGSAFCPVSLLKPLLPSMDLLFRGLSVSPVTGCSGQNPAPYVGVEKDAGSVSVSVSVPGFTLLNDSMTAGKGGVKASPWQNERVRFIVCFCGVFVCYFYYGILQETITRGDYSQGEKKEKFRYATTLVFIQCIINALFARLLIQFFEGSRPDHTRSWLYAVCALSYLGAMVSSNSALQYVNYPTQVLGKSCKPIPVMILGVTILRKKYPMAKYLCVLLIVTGVALFLYKPNKGTTSADEHLFGFGEMLLLLSLTLDGLTGVAQDHMRGHYQTGANHMMLNVNLWSTLMLGLSVLWTGEVWEFLSFADRYPSVIYNILLFGFTSALGQTFIFMTVVYFGPLTCSIVTTTRKFFTILGSVLLFGNVITPLQWFGTILVFLAFLSAANGVFQIDPPLFLATSRQPRTDVTMITTLITSGIIGLIPLFVFIGGGCTMSLSYLARLAVRNPDVCWDKSNNPEPWNKLGPNDQYKFFSVNTDYSKLKKDRPDFLNPPNLNKLPPCILLDRRLEKKK</sequence>
<dbReference type="InterPro" id="IPR013657">
    <property type="entry name" value="SCL35B1-4/HUT1"/>
</dbReference>
<keyword evidence="4" id="KW-0597">Phosphoprotein</keyword>
<keyword evidence="5 11" id="KW-0812">Transmembrane</keyword>
<dbReference type="PANTHER" id="PTHR10778:SF10">
    <property type="entry name" value="SOLUTE CARRIER FAMILY 35 MEMBER B1"/>
    <property type="match status" value="1"/>
</dbReference>
<feature type="transmembrane region" description="Helical" evidence="11">
    <location>
        <begin position="567"/>
        <end position="586"/>
    </location>
</feature>
<dbReference type="Proteomes" id="UP000319801">
    <property type="component" value="Unassembled WGS sequence"/>
</dbReference>
<dbReference type="GO" id="GO:0005460">
    <property type="term" value="F:UDP-glucose transmembrane transporter activity"/>
    <property type="evidence" value="ECO:0007669"/>
    <property type="project" value="TreeGrafter"/>
</dbReference>
<comment type="caution">
    <text evidence="12">The sequence shown here is derived from an EMBL/GenBank/DDBJ whole genome shotgun (WGS) entry which is preliminary data.</text>
</comment>
<dbReference type="GO" id="GO:0000139">
    <property type="term" value="C:Golgi membrane"/>
    <property type="evidence" value="ECO:0007669"/>
    <property type="project" value="TreeGrafter"/>
</dbReference>
<feature type="compositionally biased region" description="Basic residues" evidence="10">
    <location>
        <begin position="113"/>
        <end position="122"/>
    </location>
</feature>
<feature type="transmembrane region" description="Helical" evidence="11">
    <location>
        <begin position="526"/>
        <end position="547"/>
    </location>
</feature>
<keyword evidence="3" id="KW-0813">Transport</keyword>
<dbReference type="Pfam" id="PF08449">
    <property type="entry name" value="UAA"/>
    <property type="match status" value="1"/>
</dbReference>
<dbReference type="Pfam" id="PF06522">
    <property type="entry name" value="B12D"/>
    <property type="match status" value="1"/>
</dbReference>
<keyword evidence="6" id="KW-0256">Endoplasmic reticulum</keyword>
<evidence type="ECO:0000256" key="11">
    <source>
        <dbReference type="SAM" id="Phobius"/>
    </source>
</evidence>
<dbReference type="OrthoDB" id="78344at2759"/>
<keyword evidence="7 11" id="KW-1133">Transmembrane helix</keyword>
<dbReference type="InterPro" id="IPR026642">
    <property type="entry name" value="Glcci1/FAM117"/>
</dbReference>